<evidence type="ECO:0000313" key="4">
    <source>
        <dbReference type="EMBL" id="PLW47170.1"/>
    </source>
</evidence>
<feature type="region of interest" description="Disordered" evidence="1">
    <location>
        <begin position="1"/>
        <end position="53"/>
    </location>
</feature>
<accession>A0A2N5VB03</accession>
<dbReference type="AlphaFoldDB" id="A0A2N5VB03"/>
<comment type="caution">
    <text evidence="4">The sequence shown here is derived from an EMBL/GenBank/DDBJ whole genome shotgun (WGS) entry which is preliminary data.</text>
</comment>
<dbReference type="EMBL" id="PGCJ01000071">
    <property type="protein sequence ID" value="PLW52887.1"/>
    <property type="molecule type" value="Genomic_DNA"/>
</dbReference>
<evidence type="ECO:0000313" key="5">
    <source>
        <dbReference type="EMBL" id="PLW52887.1"/>
    </source>
</evidence>
<feature type="compositionally biased region" description="Polar residues" evidence="1">
    <location>
        <begin position="27"/>
        <end position="38"/>
    </location>
</feature>
<organism evidence="4 7">
    <name type="scientific">Puccinia coronata f. sp. avenae</name>
    <dbReference type="NCBI Taxonomy" id="200324"/>
    <lineage>
        <taxon>Eukaryota</taxon>
        <taxon>Fungi</taxon>
        <taxon>Dikarya</taxon>
        <taxon>Basidiomycota</taxon>
        <taxon>Pucciniomycotina</taxon>
        <taxon>Pucciniomycetes</taxon>
        <taxon>Pucciniales</taxon>
        <taxon>Pucciniaceae</taxon>
        <taxon>Puccinia</taxon>
    </lineage>
</organism>
<evidence type="ECO:0000313" key="2">
    <source>
        <dbReference type="EMBL" id="PLW13096.1"/>
    </source>
</evidence>
<sequence length="112" mass="11964">MPVNNGPPIARQPNPRQHPPIPPQQPFSTHPLTSNHVLNQAPEPPSPAAITTTAITPSPHRISASFFKDNVLTGLASKLLASKIARMKLIHLNHSHHSTSTTSPPAAPSLFS</sequence>
<dbReference type="EMBL" id="PGCI01000033">
    <property type="protein sequence ID" value="PLW47170.1"/>
    <property type="molecule type" value="Genomic_DNA"/>
</dbReference>
<feature type="compositionally biased region" description="Pro residues" evidence="1">
    <location>
        <begin position="16"/>
        <end position="25"/>
    </location>
</feature>
<name>A0A2N5VB03_9BASI</name>
<reference evidence="6 7" key="1">
    <citation type="submission" date="2017-11" db="EMBL/GenBank/DDBJ databases">
        <title>De novo assembly and phasing of dikaryotic genomes from two isolates of Puccinia coronata f. sp. avenae, the causal agent of oat crown rust.</title>
        <authorList>
            <person name="Miller M.E."/>
            <person name="Zhang Y."/>
            <person name="Omidvar V."/>
            <person name="Sperschneider J."/>
            <person name="Schwessinger B."/>
            <person name="Raley C."/>
            <person name="Palmer J.M."/>
            <person name="Garnica D."/>
            <person name="Upadhyaya N."/>
            <person name="Rathjen J."/>
            <person name="Taylor J.M."/>
            <person name="Park R.F."/>
            <person name="Dodds P.N."/>
            <person name="Hirsch C.D."/>
            <person name="Kianian S.F."/>
            <person name="Figueroa M."/>
        </authorList>
    </citation>
    <scope>NUCLEOTIDE SEQUENCE [LARGE SCALE GENOMIC DNA]</scope>
    <source>
        <strain evidence="2">12NC29</strain>
        <strain evidence="4">12SD80</strain>
    </source>
</reference>
<dbReference type="EMBL" id="PGCI01000630">
    <property type="protein sequence ID" value="PLW23565.1"/>
    <property type="molecule type" value="Genomic_DNA"/>
</dbReference>
<dbReference type="EMBL" id="PGCJ01000961">
    <property type="protein sequence ID" value="PLW13096.1"/>
    <property type="molecule type" value="Genomic_DNA"/>
</dbReference>
<protein>
    <submittedName>
        <fullName evidence="4">Uncharacterized protein</fullName>
    </submittedName>
</protein>
<dbReference type="Proteomes" id="UP000235388">
    <property type="component" value="Unassembled WGS sequence"/>
</dbReference>
<evidence type="ECO:0000313" key="6">
    <source>
        <dbReference type="Proteomes" id="UP000235388"/>
    </source>
</evidence>
<dbReference type="Proteomes" id="UP000235392">
    <property type="component" value="Unassembled WGS sequence"/>
</dbReference>
<evidence type="ECO:0000256" key="1">
    <source>
        <dbReference type="SAM" id="MobiDB-lite"/>
    </source>
</evidence>
<keyword evidence="6" id="KW-1185">Reference proteome</keyword>
<gene>
    <name evidence="5" type="ORF">PCANC_05738</name>
    <name evidence="2" type="ORF">PCANC_14752</name>
    <name evidence="4" type="ORF">PCASD_02312</name>
    <name evidence="3" type="ORF">PCASD_09082</name>
</gene>
<proteinExistence type="predicted"/>
<evidence type="ECO:0000313" key="7">
    <source>
        <dbReference type="Proteomes" id="UP000235392"/>
    </source>
</evidence>
<evidence type="ECO:0000313" key="3">
    <source>
        <dbReference type="EMBL" id="PLW23565.1"/>
    </source>
</evidence>